<dbReference type="AlphaFoldDB" id="A0A6N7R0W3"/>
<feature type="transmembrane region" description="Helical" evidence="1">
    <location>
        <begin position="123"/>
        <end position="143"/>
    </location>
</feature>
<name>A0A6N7R0W3_9BACI</name>
<evidence type="ECO:0000313" key="2">
    <source>
        <dbReference type="EMBL" id="MRI66925.1"/>
    </source>
</evidence>
<dbReference type="Proteomes" id="UP000435187">
    <property type="component" value="Unassembled WGS sequence"/>
</dbReference>
<feature type="transmembrane region" description="Helical" evidence="1">
    <location>
        <begin position="155"/>
        <end position="175"/>
    </location>
</feature>
<gene>
    <name evidence="2" type="ORF">GH885_11330</name>
</gene>
<reference evidence="2 3" key="1">
    <citation type="submission" date="2019-10" db="EMBL/GenBank/DDBJ databases">
        <title>Gracilibacillus salitolerans sp. nov., a moderate halophile isolated from a saline soil in northwest China.</title>
        <authorList>
            <person name="Gan L."/>
        </authorList>
    </citation>
    <scope>NUCLEOTIDE SEQUENCE [LARGE SCALE GENOMIC DNA]</scope>
    <source>
        <strain evidence="2 3">TP2-8</strain>
    </source>
</reference>
<evidence type="ECO:0000313" key="3">
    <source>
        <dbReference type="Proteomes" id="UP000435187"/>
    </source>
</evidence>
<feature type="transmembrane region" description="Helical" evidence="1">
    <location>
        <begin position="187"/>
        <end position="207"/>
    </location>
</feature>
<feature type="transmembrane region" description="Helical" evidence="1">
    <location>
        <begin position="20"/>
        <end position="43"/>
    </location>
</feature>
<evidence type="ECO:0000256" key="1">
    <source>
        <dbReference type="SAM" id="Phobius"/>
    </source>
</evidence>
<keyword evidence="1" id="KW-0472">Membrane</keyword>
<keyword evidence="3" id="KW-1185">Reference proteome</keyword>
<dbReference type="RefSeq" id="WP_153835581.1">
    <property type="nucleotide sequence ID" value="NZ_JBHUMW010000049.1"/>
</dbReference>
<sequence length="258" mass="29492">MWKDSWWIAKKELKMQIPGIILTLLFTIFIGIIITPTFYLNIINLFEDADIYGSRLVFDGYTVYIDSILVDAIFLGFTPCLSALFMWGPYVSLRAIKEDPFGKRLAVYRSLPVSTEVLTLSRILFMLVIFVLFSLAFYLTITFSVPNSIFIHLEYHQFLAFVLFWIGYALVIGSLNPYIESGTNGKVLYIYSFILMVCLILVLFLVHQVWNTSIVNATILLLTRAPVIPVIISLTCGILGVITMAKLLNKRLLERDYL</sequence>
<protein>
    <submittedName>
        <fullName evidence="2">Uncharacterized protein</fullName>
    </submittedName>
</protein>
<keyword evidence="1" id="KW-0812">Transmembrane</keyword>
<accession>A0A6N7R0W3</accession>
<feature type="transmembrane region" description="Helical" evidence="1">
    <location>
        <begin position="227"/>
        <end position="248"/>
    </location>
</feature>
<comment type="caution">
    <text evidence="2">The sequence shown here is derived from an EMBL/GenBank/DDBJ whole genome shotgun (WGS) entry which is preliminary data.</text>
</comment>
<keyword evidence="1" id="KW-1133">Transmembrane helix</keyword>
<proteinExistence type="predicted"/>
<feature type="transmembrane region" description="Helical" evidence="1">
    <location>
        <begin position="63"/>
        <end position="87"/>
    </location>
</feature>
<organism evidence="2 3">
    <name type="scientific">Gracilibacillus thailandensis</name>
    <dbReference type="NCBI Taxonomy" id="563735"/>
    <lineage>
        <taxon>Bacteria</taxon>
        <taxon>Bacillati</taxon>
        <taxon>Bacillota</taxon>
        <taxon>Bacilli</taxon>
        <taxon>Bacillales</taxon>
        <taxon>Bacillaceae</taxon>
        <taxon>Gracilibacillus</taxon>
    </lineage>
</organism>
<dbReference type="EMBL" id="WJEE01000022">
    <property type="protein sequence ID" value="MRI66925.1"/>
    <property type="molecule type" value="Genomic_DNA"/>
</dbReference>